<dbReference type="Proteomes" id="UP000799428">
    <property type="component" value="Unassembled WGS sequence"/>
</dbReference>
<dbReference type="GO" id="GO:0035312">
    <property type="term" value="F:5'-3' DNA exonuclease activity"/>
    <property type="evidence" value="ECO:0007669"/>
    <property type="project" value="TreeGrafter"/>
</dbReference>
<feature type="compositionally biased region" description="Polar residues" evidence="13">
    <location>
        <begin position="587"/>
        <end position="605"/>
    </location>
</feature>
<keyword evidence="8" id="KW-0233">DNA recombination</keyword>
<keyword evidence="9" id="KW-0234">DNA repair</keyword>
<dbReference type="GO" id="GO:0036297">
    <property type="term" value="P:interstrand cross-link repair"/>
    <property type="evidence" value="ECO:0007669"/>
    <property type="project" value="TreeGrafter"/>
</dbReference>
<name>A0A6G1K327_9PLEO</name>
<evidence type="ECO:0000256" key="8">
    <source>
        <dbReference type="ARBA" id="ARBA00023172"/>
    </source>
</evidence>
<keyword evidence="6" id="KW-0378">Hydrolase</keyword>
<evidence type="ECO:0000256" key="11">
    <source>
        <dbReference type="ARBA" id="ARBA00039759"/>
    </source>
</evidence>
<dbReference type="PANTHER" id="PTHR23240">
    <property type="entry name" value="DNA CROSS-LINK REPAIR PROTEIN PSO2/SNM1-RELATED"/>
    <property type="match status" value="1"/>
</dbReference>
<organism evidence="15 16">
    <name type="scientific">Pleomassaria siparia CBS 279.74</name>
    <dbReference type="NCBI Taxonomy" id="1314801"/>
    <lineage>
        <taxon>Eukaryota</taxon>
        <taxon>Fungi</taxon>
        <taxon>Dikarya</taxon>
        <taxon>Ascomycota</taxon>
        <taxon>Pezizomycotina</taxon>
        <taxon>Dothideomycetes</taxon>
        <taxon>Pleosporomycetidae</taxon>
        <taxon>Pleosporales</taxon>
        <taxon>Pleomassariaceae</taxon>
        <taxon>Pleomassaria</taxon>
    </lineage>
</organism>
<evidence type="ECO:0000256" key="3">
    <source>
        <dbReference type="ARBA" id="ARBA00022722"/>
    </source>
</evidence>
<dbReference type="GO" id="GO:0003684">
    <property type="term" value="F:damaged DNA binding"/>
    <property type="evidence" value="ECO:0007669"/>
    <property type="project" value="TreeGrafter"/>
</dbReference>
<keyword evidence="3" id="KW-0540">Nuclease</keyword>
<dbReference type="GO" id="GO:0006303">
    <property type="term" value="P:double-strand break repair via nonhomologous end joining"/>
    <property type="evidence" value="ECO:0007669"/>
    <property type="project" value="TreeGrafter"/>
</dbReference>
<dbReference type="AlphaFoldDB" id="A0A6G1K327"/>
<dbReference type="OrthoDB" id="5561659at2759"/>
<dbReference type="GO" id="GO:0005634">
    <property type="term" value="C:nucleus"/>
    <property type="evidence" value="ECO:0007669"/>
    <property type="project" value="UniProtKB-SubCell"/>
</dbReference>
<evidence type="ECO:0000313" key="16">
    <source>
        <dbReference type="Proteomes" id="UP000799428"/>
    </source>
</evidence>
<feature type="compositionally biased region" description="Polar residues" evidence="13">
    <location>
        <begin position="465"/>
        <end position="474"/>
    </location>
</feature>
<dbReference type="GO" id="GO:0000723">
    <property type="term" value="P:telomere maintenance"/>
    <property type="evidence" value="ECO:0007669"/>
    <property type="project" value="TreeGrafter"/>
</dbReference>
<evidence type="ECO:0000256" key="9">
    <source>
        <dbReference type="ARBA" id="ARBA00023204"/>
    </source>
</evidence>
<feature type="compositionally biased region" description="Pro residues" evidence="13">
    <location>
        <begin position="553"/>
        <end position="565"/>
    </location>
</feature>
<dbReference type="GO" id="GO:0006310">
    <property type="term" value="P:DNA recombination"/>
    <property type="evidence" value="ECO:0007669"/>
    <property type="project" value="UniProtKB-KW"/>
</dbReference>
<dbReference type="SUPFAM" id="SSF56281">
    <property type="entry name" value="Metallo-hydrolase/oxidoreductase"/>
    <property type="match status" value="1"/>
</dbReference>
<evidence type="ECO:0000256" key="7">
    <source>
        <dbReference type="ARBA" id="ARBA00022839"/>
    </source>
</evidence>
<feature type="region of interest" description="Disordered" evidence="13">
    <location>
        <begin position="535"/>
        <end position="611"/>
    </location>
</feature>
<reference evidence="15" key="1">
    <citation type="journal article" date="2020" name="Stud. Mycol.">
        <title>101 Dothideomycetes genomes: a test case for predicting lifestyles and emergence of pathogens.</title>
        <authorList>
            <person name="Haridas S."/>
            <person name="Albert R."/>
            <person name="Binder M."/>
            <person name="Bloem J."/>
            <person name="Labutti K."/>
            <person name="Salamov A."/>
            <person name="Andreopoulos B."/>
            <person name="Baker S."/>
            <person name="Barry K."/>
            <person name="Bills G."/>
            <person name="Bluhm B."/>
            <person name="Cannon C."/>
            <person name="Castanera R."/>
            <person name="Culley D."/>
            <person name="Daum C."/>
            <person name="Ezra D."/>
            <person name="Gonzalez J."/>
            <person name="Henrissat B."/>
            <person name="Kuo A."/>
            <person name="Liang C."/>
            <person name="Lipzen A."/>
            <person name="Lutzoni F."/>
            <person name="Magnuson J."/>
            <person name="Mondo S."/>
            <person name="Nolan M."/>
            <person name="Ohm R."/>
            <person name="Pangilinan J."/>
            <person name="Park H.-J."/>
            <person name="Ramirez L."/>
            <person name="Alfaro M."/>
            <person name="Sun H."/>
            <person name="Tritt A."/>
            <person name="Yoshinaga Y."/>
            <person name="Zwiers L.-H."/>
            <person name="Turgeon B."/>
            <person name="Goodwin S."/>
            <person name="Spatafora J."/>
            <person name="Crous P."/>
            <person name="Grigoriev I."/>
        </authorList>
    </citation>
    <scope>NUCLEOTIDE SEQUENCE</scope>
    <source>
        <strain evidence="15">CBS 279.74</strain>
    </source>
</reference>
<dbReference type="Gene3D" id="3.40.50.12650">
    <property type="match status" value="2"/>
</dbReference>
<keyword evidence="10" id="KW-0539">Nucleus</keyword>
<feature type="domain" description="DNA repair metallo-beta-lactamase" evidence="14">
    <location>
        <begin position="376"/>
        <end position="415"/>
    </location>
</feature>
<accession>A0A6G1K327</accession>
<evidence type="ECO:0000256" key="13">
    <source>
        <dbReference type="SAM" id="MobiDB-lite"/>
    </source>
</evidence>
<evidence type="ECO:0000256" key="1">
    <source>
        <dbReference type="ARBA" id="ARBA00004123"/>
    </source>
</evidence>
<keyword evidence="16" id="KW-1185">Reference proteome</keyword>
<keyword evidence="7" id="KW-0269">Exonuclease</keyword>
<protein>
    <recommendedName>
        <fullName evidence="11">Protein artemis</fullName>
    </recommendedName>
    <alternativeName>
        <fullName evidence="12">DNA cross-link repair 1C protein</fullName>
    </alternativeName>
</protein>
<dbReference type="Pfam" id="PF07522">
    <property type="entry name" value="DRMBL"/>
    <property type="match status" value="1"/>
</dbReference>
<feature type="region of interest" description="Disordered" evidence="13">
    <location>
        <begin position="454"/>
        <end position="474"/>
    </location>
</feature>
<dbReference type="InterPro" id="IPR011084">
    <property type="entry name" value="DRMBL"/>
</dbReference>
<evidence type="ECO:0000256" key="2">
    <source>
        <dbReference type="ARBA" id="ARBA00010304"/>
    </source>
</evidence>
<dbReference type="EMBL" id="MU005774">
    <property type="protein sequence ID" value="KAF2707264.1"/>
    <property type="molecule type" value="Genomic_DNA"/>
</dbReference>
<comment type="similarity">
    <text evidence="2">Belongs to the DNA repair metallo-beta-lactamase (DRMBL) family.</text>
</comment>
<dbReference type="PANTHER" id="PTHR23240:SF8">
    <property type="entry name" value="PROTEIN ARTEMIS"/>
    <property type="match status" value="1"/>
</dbReference>
<evidence type="ECO:0000256" key="6">
    <source>
        <dbReference type="ARBA" id="ARBA00022801"/>
    </source>
</evidence>
<keyword evidence="5" id="KW-0227">DNA damage</keyword>
<sequence>MQILLRLEKYHYRLNLARGILESRNVTYDKSLRGLAKALPLETPTLIELDPKNKIRVTLFDANHCIGAVMFLIEGNGKAILYTGDIRAETWWVNSLVQNPVLLPYTLGSRRLDCIYLDTTFATKSEPYREFPSKAEGISELLQKVEQYPVDTKFYFHSWTFGYENVWIALSSFLNSQIHLDEYRARIYASLSTLDKTHLREAGLDVTKDNKFLRDSGLQVPEAPTLCGFKRGNHIQSGCLTSQFNVRLHSCERGMGCPIVDHDTDANMVHIIPIVARVNGTDLAEIGAGGGKGDLDQREELETADEGDVGKLMELCAKQIKDDELLSRVLVLLQPALNGGKINLGTALQKQSQDGEDRVSLQTLVSVLSTNAINVDDAVEKENETIRFPYSRHSSYSELCSLVKAFQPNDVFPCTVDEANWNPTLGMQPLFGSFCSSHIFRHDAEMMDMYEAREERTLKGKRPRQPSQEPLQTSEVHDAAFGVLATPKPPCPPNKTTVASTFEDEIDEIDEAEFYAPRETLVPTSRLVVKGKVHVPVTSPPLDDPRTHSSPNTTPPPQPPKPSPKPSSNSAPLSSPPHHPTHATPSITMHPSTTTIPSTCTNQNKTESRPRLNNKAIAYQAALGIGLTWADYGGLVSARRNSDTYEEEL</sequence>
<comment type="subcellular location">
    <subcellularLocation>
        <location evidence="1">Nucleus</location>
    </subcellularLocation>
</comment>
<evidence type="ECO:0000313" key="15">
    <source>
        <dbReference type="EMBL" id="KAF2707264.1"/>
    </source>
</evidence>
<dbReference type="InterPro" id="IPR036866">
    <property type="entry name" value="RibonucZ/Hydroxyglut_hydro"/>
</dbReference>
<dbReference type="GO" id="GO:0004519">
    <property type="term" value="F:endonuclease activity"/>
    <property type="evidence" value="ECO:0007669"/>
    <property type="project" value="UniProtKB-KW"/>
</dbReference>
<evidence type="ECO:0000259" key="14">
    <source>
        <dbReference type="Pfam" id="PF07522"/>
    </source>
</evidence>
<keyword evidence="4" id="KW-0255">Endonuclease</keyword>
<gene>
    <name evidence="15" type="ORF">K504DRAFT_492776</name>
</gene>
<evidence type="ECO:0000256" key="12">
    <source>
        <dbReference type="ARBA" id="ARBA00042677"/>
    </source>
</evidence>
<evidence type="ECO:0000256" key="5">
    <source>
        <dbReference type="ARBA" id="ARBA00022763"/>
    </source>
</evidence>
<evidence type="ECO:0000256" key="4">
    <source>
        <dbReference type="ARBA" id="ARBA00022759"/>
    </source>
</evidence>
<proteinExistence type="inferred from homology"/>
<evidence type="ECO:0000256" key="10">
    <source>
        <dbReference type="ARBA" id="ARBA00023242"/>
    </source>
</evidence>
<dbReference type="Gene3D" id="3.60.15.10">
    <property type="entry name" value="Ribonuclease Z/Hydroxyacylglutathione hydrolase-like"/>
    <property type="match status" value="2"/>
</dbReference>